<dbReference type="EMBL" id="BK032664">
    <property type="protein sequence ID" value="DAF53779.1"/>
    <property type="molecule type" value="Genomic_DNA"/>
</dbReference>
<evidence type="ECO:0000313" key="1">
    <source>
        <dbReference type="EMBL" id="DAF53779.1"/>
    </source>
</evidence>
<name>A0A8S5SSJ7_9CAUD</name>
<proteinExistence type="predicted"/>
<accession>A0A8S5SSJ7</accession>
<protein>
    <submittedName>
        <fullName evidence="1">Uncharacterized protein</fullName>
    </submittedName>
</protein>
<reference evidence="1" key="1">
    <citation type="journal article" date="2021" name="Proc. Natl. Acad. Sci. U.S.A.">
        <title>A Catalog of Tens of Thousands of Viruses from Human Metagenomes Reveals Hidden Associations with Chronic Diseases.</title>
        <authorList>
            <person name="Tisza M.J."/>
            <person name="Buck C.B."/>
        </authorList>
    </citation>
    <scope>NUCLEOTIDE SEQUENCE</scope>
    <source>
        <strain evidence="1">CtZ2t4</strain>
    </source>
</reference>
<organism evidence="1">
    <name type="scientific">Myoviridae sp. ctZ2t4</name>
    <dbReference type="NCBI Taxonomy" id="2827693"/>
    <lineage>
        <taxon>Viruses</taxon>
        <taxon>Duplodnaviria</taxon>
        <taxon>Heunggongvirae</taxon>
        <taxon>Uroviricota</taxon>
        <taxon>Caudoviricetes</taxon>
    </lineage>
</organism>
<sequence length="44" mass="5636">MSRYIYILYIFDFFKKIYFFTHLSHKTYLNVIFIFINKKVKFFP</sequence>